<comment type="subunit">
    <text evidence="1">Self-associates forming complexes of several hundred monomers.</text>
</comment>
<dbReference type="InterPro" id="IPR028002">
    <property type="entry name" value="Myb_DNA-bind_5"/>
</dbReference>
<dbReference type="GO" id="GO:0005634">
    <property type="term" value="C:nucleus"/>
    <property type="evidence" value="ECO:0007669"/>
    <property type="project" value="TreeGrafter"/>
</dbReference>
<evidence type="ECO:0000256" key="4">
    <source>
        <dbReference type="ARBA" id="ARBA00023125"/>
    </source>
</evidence>
<dbReference type="PANTHER" id="PTHR23098:SF16">
    <property type="entry name" value="REGULATORY PROTEIN ZESTE"/>
    <property type="match status" value="1"/>
</dbReference>
<evidence type="ECO:0000313" key="9">
    <source>
        <dbReference type="EMBL" id="JAC44857.1"/>
    </source>
</evidence>
<evidence type="ECO:0000256" key="1">
    <source>
        <dbReference type="ARBA" id="ARBA00011764"/>
    </source>
</evidence>
<proteinExistence type="predicted"/>
<dbReference type="Pfam" id="PF13873">
    <property type="entry name" value="Myb_DNA-bind_5"/>
    <property type="match status" value="1"/>
</dbReference>
<protein>
    <recommendedName>
        <fullName evidence="2">Regulatory protein zeste</fullName>
    </recommendedName>
</protein>
<feature type="domain" description="Myb/SANT-like DNA-binding" evidence="8">
    <location>
        <begin position="9"/>
        <end position="76"/>
    </location>
</feature>
<organism evidence="9">
    <name type="scientific">Bactrocera dorsalis</name>
    <name type="common">Oriental fruit fly</name>
    <name type="synonym">Dacus dorsalis</name>
    <dbReference type="NCBI Taxonomy" id="27457"/>
    <lineage>
        <taxon>Eukaryota</taxon>
        <taxon>Metazoa</taxon>
        <taxon>Ecdysozoa</taxon>
        <taxon>Arthropoda</taxon>
        <taxon>Hexapoda</taxon>
        <taxon>Insecta</taxon>
        <taxon>Pterygota</taxon>
        <taxon>Neoptera</taxon>
        <taxon>Endopterygota</taxon>
        <taxon>Diptera</taxon>
        <taxon>Brachycera</taxon>
        <taxon>Muscomorpha</taxon>
        <taxon>Tephritoidea</taxon>
        <taxon>Tephritidae</taxon>
        <taxon>Bactrocera</taxon>
        <taxon>Bactrocera</taxon>
    </lineage>
</organism>
<feature type="region of interest" description="Disordered" evidence="7">
    <location>
        <begin position="143"/>
        <end position="188"/>
    </location>
</feature>
<dbReference type="PANTHER" id="PTHR23098">
    <property type="entry name" value="AGAP001331-PA-RELATED"/>
    <property type="match status" value="1"/>
</dbReference>
<comment type="function">
    <text evidence="6">Involved in transvection phenomena (= synapsis-dependent gene expression), where the synaptic pairing of chromosomes carrying genes with which zeste interacts influences the expression of these genes. Zeste binds to DNA and stimulates transcription from a nearby promoter.</text>
</comment>
<keyword evidence="4" id="KW-0238">DNA-binding</keyword>
<sequence>MGKHKNRTQNTIIIEFMEKNPDILRGFTKRNKPTIESLWQELTESLNAAGPPHKDVNGWKKVITEWKSEIKRKLAHNKIESRATGGGPFSKYQLTPNEETIVRLCVISQTIEGIPGVALGTQPVNENLNITIAGVNVDLSSSSSEQQNINSSYNASNRQQDADDIPSTSQGQPEINASVSRRQADRLKRFLDEEDKKMRYIEKI</sequence>
<keyword evidence="5" id="KW-0804">Transcription</keyword>
<evidence type="ECO:0000256" key="6">
    <source>
        <dbReference type="ARBA" id="ARBA00025466"/>
    </source>
</evidence>
<dbReference type="OrthoDB" id="8053018at2759"/>
<dbReference type="AlphaFoldDB" id="A0A034VRW5"/>
<keyword evidence="3" id="KW-0805">Transcription regulation</keyword>
<dbReference type="GO" id="GO:0003677">
    <property type="term" value="F:DNA binding"/>
    <property type="evidence" value="ECO:0007669"/>
    <property type="project" value="UniProtKB-KW"/>
</dbReference>
<evidence type="ECO:0000256" key="3">
    <source>
        <dbReference type="ARBA" id="ARBA00023015"/>
    </source>
</evidence>
<dbReference type="EMBL" id="GAKP01014095">
    <property type="protein sequence ID" value="JAC44857.1"/>
    <property type="molecule type" value="Transcribed_RNA"/>
</dbReference>
<reference evidence="9" key="1">
    <citation type="journal article" date="2014" name="BMC Genomics">
        <title>Characterizing the developmental transcriptome of the oriental fruit fly, Bactrocera dorsalis (Diptera: Tephritidae) through comparative genomic analysis with Drosophila melanogaster utilizing modENCODE datasets.</title>
        <authorList>
            <person name="Geib S.M."/>
            <person name="Calla B."/>
            <person name="Hall B."/>
            <person name="Hou S."/>
            <person name="Manoukis N.C."/>
        </authorList>
    </citation>
    <scope>NUCLEOTIDE SEQUENCE</scope>
    <source>
        <strain evidence="9">Punador</strain>
    </source>
</reference>
<evidence type="ECO:0000256" key="7">
    <source>
        <dbReference type="SAM" id="MobiDB-lite"/>
    </source>
</evidence>
<accession>A0A034VRW5</accession>
<evidence type="ECO:0000259" key="8">
    <source>
        <dbReference type="Pfam" id="PF13873"/>
    </source>
</evidence>
<feature type="compositionally biased region" description="Low complexity" evidence="7">
    <location>
        <begin position="143"/>
        <end position="152"/>
    </location>
</feature>
<feature type="compositionally biased region" description="Polar residues" evidence="7">
    <location>
        <begin position="166"/>
        <end position="181"/>
    </location>
</feature>
<evidence type="ECO:0000256" key="2">
    <source>
        <dbReference type="ARBA" id="ARBA00016807"/>
    </source>
</evidence>
<name>A0A034VRW5_BACDO</name>
<evidence type="ECO:0000256" key="5">
    <source>
        <dbReference type="ARBA" id="ARBA00023163"/>
    </source>
</evidence>